<gene>
    <name evidence="1" type="ORF">XENOCAPTIV_029034</name>
</gene>
<reference evidence="1 2" key="1">
    <citation type="submission" date="2021-06" db="EMBL/GenBank/DDBJ databases">
        <authorList>
            <person name="Palmer J.M."/>
        </authorList>
    </citation>
    <scope>NUCLEOTIDE SEQUENCE [LARGE SCALE GENOMIC DNA]</scope>
    <source>
        <strain evidence="1 2">XC_2019</strain>
        <tissue evidence="1">Muscle</tissue>
    </source>
</reference>
<sequence length="118" mass="13965">MYLLKYFFKSTVDSMVKGAVMNPTGLSDLNLSNKFTSFFFWQPTFHHLLFLTQHVMSSAQLLLSRHNTPMYLWQYLVILTMLYSLPHFQCFNSLSAAQRHQRCVVRDDEDHKLQVEEN</sequence>
<dbReference type="EMBL" id="JAHRIN010009222">
    <property type="protein sequence ID" value="MEQ2194413.1"/>
    <property type="molecule type" value="Genomic_DNA"/>
</dbReference>
<comment type="caution">
    <text evidence="1">The sequence shown here is derived from an EMBL/GenBank/DDBJ whole genome shotgun (WGS) entry which is preliminary data.</text>
</comment>
<dbReference type="Proteomes" id="UP001434883">
    <property type="component" value="Unassembled WGS sequence"/>
</dbReference>
<name>A0ABV0QG25_9TELE</name>
<accession>A0ABV0QG25</accession>
<protein>
    <submittedName>
        <fullName evidence="1">Uncharacterized protein</fullName>
    </submittedName>
</protein>
<evidence type="ECO:0000313" key="1">
    <source>
        <dbReference type="EMBL" id="MEQ2194413.1"/>
    </source>
</evidence>
<keyword evidence="2" id="KW-1185">Reference proteome</keyword>
<proteinExistence type="predicted"/>
<organism evidence="1 2">
    <name type="scientific">Xenoophorus captivus</name>
    <dbReference type="NCBI Taxonomy" id="1517983"/>
    <lineage>
        <taxon>Eukaryota</taxon>
        <taxon>Metazoa</taxon>
        <taxon>Chordata</taxon>
        <taxon>Craniata</taxon>
        <taxon>Vertebrata</taxon>
        <taxon>Euteleostomi</taxon>
        <taxon>Actinopterygii</taxon>
        <taxon>Neopterygii</taxon>
        <taxon>Teleostei</taxon>
        <taxon>Neoteleostei</taxon>
        <taxon>Acanthomorphata</taxon>
        <taxon>Ovalentaria</taxon>
        <taxon>Atherinomorphae</taxon>
        <taxon>Cyprinodontiformes</taxon>
        <taxon>Goodeidae</taxon>
        <taxon>Xenoophorus</taxon>
    </lineage>
</organism>
<evidence type="ECO:0000313" key="2">
    <source>
        <dbReference type="Proteomes" id="UP001434883"/>
    </source>
</evidence>